<accession>A0A0P1FC53</accession>
<dbReference type="Proteomes" id="UP000051587">
    <property type="component" value="Unassembled WGS sequence"/>
</dbReference>
<dbReference type="EMBL" id="CYSA01000018">
    <property type="protein sequence ID" value="CUH65678.1"/>
    <property type="molecule type" value="Genomic_DNA"/>
</dbReference>
<gene>
    <name evidence="5" type="primary">ppaX</name>
    <name evidence="5" type="ORF">TG4357_01997</name>
</gene>
<keyword evidence="6" id="KW-1185">Reference proteome</keyword>
<name>A0A0P1FC53_THAGE</name>
<dbReference type="Gene3D" id="1.10.150.240">
    <property type="entry name" value="Putative phosphatase, domain 2"/>
    <property type="match status" value="1"/>
</dbReference>
<dbReference type="EC" id="3.1.3.18" evidence="4"/>
<comment type="catalytic activity">
    <reaction evidence="1">
        <text>2-phosphoglycolate + H2O = glycolate + phosphate</text>
        <dbReference type="Rhea" id="RHEA:14369"/>
        <dbReference type="ChEBI" id="CHEBI:15377"/>
        <dbReference type="ChEBI" id="CHEBI:29805"/>
        <dbReference type="ChEBI" id="CHEBI:43474"/>
        <dbReference type="ChEBI" id="CHEBI:58033"/>
        <dbReference type="EC" id="3.1.3.18"/>
    </reaction>
</comment>
<dbReference type="GO" id="GO:0006281">
    <property type="term" value="P:DNA repair"/>
    <property type="evidence" value="ECO:0007669"/>
    <property type="project" value="TreeGrafter"/>
</dbReference>
<comment type="similarity">
    <text evidence="3">Belongs to the HAD-like hydrolase superfamily. CbbY/CbbZ/Gph/YieH family.</text>
</comment>
<dbReference type="SFLD" id="SFLDG01129">
    <property type="entry name" value="C1.5:_HAD__Beta-PGM__Phosphata"/>
    <property type="match status" value="1"/>
</dbReference>
<dbReference type="GO" id="GO:0008967">
    <property type="term" value="F:phosphoglycolate phosphatase activity"/>
    <property type="evidence" value="ECO:0007669"/>
    <property type="project" value="UniProtKB-EC"/>
</dbReference>
<evidence type="ECO:0000256" key="4">
    <source>
        <dbReference type="ARBA" id="ARBA00013078"/>
    </source>
</evidence>
<dbReference type="InterPro" id="IPR006439">
    <property type="entry name" value="HAD-SF_hydro_IA"/>
</dbReference>
<dbReference type="AlphaFoldDB" id="A0A0P1FC53"/>
<evidence type="ECO:0000256" key="2">
    <source>
        <dbReference type="ARBA" id="ARBA00004818"/>
    </source>
</evidence>
<evidence type="ECO:0000313" key="6">
    <source>
        <dbReference type="Proteomes" id="UP000051587"/>
    </source>
</evidence>
<dbReference type="GO" id="GO:0005829">
    <property type="term" value="C:cytosol"/>
    <property type="evidence" value="ECO:0007669"/>
    <property type="project" value="TreeGrafter"/>
</dbReference>
<dbReference type="NCBIfam" id="TIGR01549">
    <property type="entry name" value="HAD-SF-IA-v1"/>
    <property type="match status" value="1"/>
</dbReference>
<dbReference type="STRING" id="53501.SAMN04488043_11456"/>
<dbReference type="Gene3D" id="3.40.50.1000">
    <property type="entry name" value="HAD superfamily/HAD-like"/>
    <property type="match status" value="1"/>
</dbReference>
<dbReference type="InterPro" id="IPR023198">
    <property type="entry name" value="PGP-like_dom2"/>
</dbReference>
<dbReference type="InterPro" id="IPR023214">
    <property type="entry name" value="HAD_sf"/>
</dbReference>
<proteinExistence type="inferred from homology"/>
<evidence type="ECO:0000256" key="1">
    <source>
        <dbReference type="ARBA" id="ARBA00000830"/>
    </source>
</evidence>
<reference evidence="5 6" key="1">
    <citation type="submission" date="2015-09" db="EMBL/GenBank/DDBJ databases">
        <authorList>
            <consortium name="Swine Surveillance"/>
        </authorList>
    </citation>
    <scope>NUCLEOTIDE SEQUENCE [LARGE SCALE GENOMIC DNA]</scope>
    <source>
        <strain evidence="5 6">CECT 4357</strain>
    </source>
</reference>
<dbReference type="PANTHER" id="PTHR43434:SF1">
    <property type="entry name" value="PHOSPHOGLYCOLATE PHOSPHATASE"/>
    <property type="match status" value="1"/>
</dbReference>
<dbReference type="InterPro" id="IPR050155">
    <property type="entry name" value="HAD-like_hydrolase_sf"/>
</dbReference>
<dbReference type="Pfam" id="PF00702">
    <property type="entry name" value="Hydrolase"/>
    <property type="match status" value="1"/>
</dbReference>
<dbReference type="SUPFAM" id="SSF56784">
    <property type="entry name" value="HAD-like"/>
    <property type="match status" value="1"/>
</dbReference>
<keyword evidence="5" id="KW-0378">Hydrolase</keyword>
<dbReference type="SFLD" id="SFLDS00003">
    <property type="entry name" value="Haloacid_Dehalogenase"/>
    <property type="match status" value="1"/>
</dbReference>
<dbReference type="InterPro" id="IPR036412">
    <property type="entry name" value="HAD-like_sf"/>
</dbReference>
<protein>
    <recommendedName>
        <fullName evidence="4">phosphoglycolate phosphatase</fullName>
        <ecNumber evidence="4">3.1.3.18</ecNumber>
    </recommendedName>
</protein>
<dbReference type="PANTHER" id="PTHR43434">
    <property type="entry name" value="PHOSPHOGLYCOLATE PHOSPHATASE"/>
    <property type="match status" value="1"/>
</dbReference>
<evidence type="ECO:0000256" key="3">
    <source>
        <dbReference type="ARBA" id="ARBA00006171"/>
    </source>
</evidence>
<evidence type="ECO:0000313" key="5">
    <source>
        <dbReference type="EMBL" id="CUH65678.1"/>
    </source>
</evidence>
<comment type="pathway">
    <text evidence="2">Organic acid metabolism; glycolate biosynthesis; glycolate from 2-phosphoglycolate: step 1/1.</text>
</comment>
<sequence>MGGLFFGAARGSLAGKSAGSDDGMKIAGILFDKDGTLFDFRATWDVWAADLIAELAAGDNGVAQRIAEAIAFDLVSKQFLPHSPVIAGTNREAAECVGSALPLRSVEDLEIVLIDRAANAPLAPAVPLLAFMDGLAARGLALGVMTNDSEQAARAHLSHAGIERRLDFIAGFDSGFGAKPAPGPLLAFASQTGLAPESVVMVGDSTHDLLAGRRAGMRTLGVLTGVAQAEELLLLADAVLPDIGHIPTWLDGQAA</sequence>
<organism evidence="5 6">
    <name type="scientific">Thalassovita gelatinovora</name>
    <name type="common">Thalassobius gelatinovorus</name>
    <dbReference type="NCBI Taxonomy" id="53501"/>
    <lineage>
        <taxon>Bacteria</taxon>
        <taxon>Pseudomonadati</taxon>
        <taxon>Pseudomonadota</taxon>
        <taxon>Alphaproteobacteria</taxon>
        <taxon>Rhodobacterales</taxon>
        <taxon>Roseobacteraceae</taxon>
        <taxon>Thalassovita</taxon>
    </lineage>
</organism>